<dbReference type="Proteomes" id="UP000825935">
    <property type="component" value="Chromosome 19"/>
</dbReference>
<feature type="chain" id="PRO_5035940280" evidence="1">
    <location>
        <begin position="38"/>
        <end position="149"/>
    </location>
</feature>
<sequence>MHFLYNCLRGNEVFRTRMVIAALFIWMCCCQFSKAAAEAVTDQAGDSRNIAVETSLSAQLQTRPLIAFISYLSNRDQIKLVLLERSRHFWRRLANVRDDDMDFSGDYSPTPNTDTRGFMAPPPLLGHRRRLLQDYTPVANTNNPPPIAP</sequence>
<evidence type="ECO:0000313" key="3">
    <source>
        <dbReference type="Proteomes" id="UP000825935"/>
    </source>
</evidence>
<proteinExistence type="predicted"/>
<feature type="signal peptide" evidence="1">
    <location>
        <begin position="1"/>
        <end position="37"/>
    </location>
</feature>
<gene>
    <name evidence="2" type="ORF">KP509_19G041300</name>
</gene>
<name>A0A8T2SLT7_CERRI</name>
<dbReference type="EMBL" id="CM035424">
    <property type="protein sequence ID" value="KAH7352357.1"/>
    <property type="molecule type" value="Genomic_DNA"/>
</dbReference>
<evidence type="ECO:0000313" key="2">
    <source>
        <dbReference type="EMBL" id="KAH7352357.1"/>
    </source>
</evidence>
<comment type="caution">
    <text evidence="2">The sequence shown here is derived from an EMBL/GenBank/DDBJ whole genome shotgun (WGS) entry which is preliminary data.</text>
</comment>
<dbReference type="AlphaFoldDB" id="A0A8T2SLT7"/>
<accession>A0A8T2SLT7</accession>
<protein>
    <submittedName>
        <fullName evidence="2">Uncharacterized protein</fullName>
    </submittedName>
</protein>
<keyword evidence="3" id="KW-1185">Reference proteome</keyword>
<evidence type="ECO:0000256" key="1">
    <source>
        <dbReference type="SAM" id="SignalP"/>
    </source>
</evidence>
<keyword evidence="1" id="KW-0732">Signal</keyword>
<reference evidence="2" key="1">
    <citation type="submission" date="2021-08" db="EMBL/GenBank/DDBJ databases">
        <title>WGS assembly of Ceratopteris richardii.</title>
        <authorList>
            <person name="Marchant D.B."/>
            <person name="Chen G."/>
            <person name="Jenkins J."/>
            <person name="Shu S."/>
            <person name="Leebens-Mack J."/>
            <person name="Grimwood J."/>
            <person name="Schmutz J."/>
            <person name="Soltis P."/>
            <person name="Soltis D."/>
            <person name="Chen Z.-H."/>
        </authorList>
    </citation>
    <scope>NUCLEOTIDE SEQUENCE</scope>
    <source>
        <strain evidence="2">Whitten #5841</strain>
        <tissue evidence="2">Leaf</tissue>
    </source>
</reference>
<organism evidence="2 3">
    <name type="scientific">Ceratopteris richardii</name>
    <name type="common">Triangle waterfern</name>
    <dbReference type="NCBI Taxonomy" id="49495"/>
    <lineage>
        <taxon>Eukaryota</taxon>
        <taxon>Viridiplantae</taxon>
        <taxon>Streptophyta</taxon>
        <taxon>Embryophyta</taxon>
        <taxon>Tracheophyta</taxon>
        <taxon>Polypodiopsida</taxon>
        <taxon>Polypodiidae</taxon>
        <taxon>Polypodiales</taxon>
        <taxon>Pteridineae</taxon>
        <taxon>Pteridaceae</taxon>
        <taxon>Parkerioideae</taxon>
        <taxon>Ceratopteris</taxon>
    </lineage>
</organism>